<keyword evidence="2" id="KW-1185">Reference proteome</keyword>
<dbReference type="EMBL" id="JACSDY010000011">
    <property type="protein sequence ID" value="KAF7415691.1"/>
    <property type="molecule type" value="Genomic_DNA"/>
</dbReference>
<dbReference type="Proteomes" id="UP000600918">
    <property type="component" value="Unassembled WGS sequence"/>
</dbReference>
<organism evidence="1 2">
    <name type="scientific">Vespula pensylvanica</name>
    <name type="common">Western yellow jacket</name>
    <name type="synonym">Wasp</name>
    <dbReference type="NCBI Taxonomy" id="30213"/>
    <lineage>
        <taxon>Eukaryota</taxon>
        <taxon>Metazoa</taxon>
        <taxon>Ecdysozoa</taxon>
        <taxon>Arthropoda</taxon>
        <taxon>Hexapoda</taxon>
        <taxon>Insecta</taxon>
        <taxon>Pterygota</taxon>
        <taxon>Neoptera</taxon>
        <taxon>Endopterygota</taxon>
        <taxon>Hymenoptera</taxon>
        <taxon>Apocrita</taxon>
        <taxon>Aculeata</taxon>
        <taxon>Vespoidea</taxon>
        <taxon>Vespidae</taxon>
        <taxon>Vespinae</taxon>
        <taxon>Vespula</taxon>
    </lineage>
</organism>
<comment type="caution">
    <text evidence="1">The sequence shown here is derived from an EMBL/GenBank/DDBJ whole genome shotgun (WGS) entry which is preliminary data.</text>
</comment>
<accession>A0A834U475</accession>
<dbReference type="AlphaFoldDB" id="A0A834U475"/>
<reference evidence="1" key="1">
    <citation type="journal article" date="2020" name="G3 (Bethesda)">
        <title>High-Quality Assemblies for Three Invasive Social Wasps from the &lt;i&gt;Vespula&lt;/i&gt; Genus.</title>
        <authorList>
            <person name="Harrop T.W.R."/>
            <person name="Guhlin J."/>
            <person name="McLaughlin G.M."/>
            <person name="Permina E."/>
            <person name="Stockwell P."/>
            <person name="Gilligan J."/>
            <person name="Le Lec M.F."/>
            <person name="Gruber M.A.M."/>
            <person name="Quinn O."/>
            <person name="Lovegrove M."/>
            <person name="Duncan E.J."/>
            <person name="Remnant E.J."/>
            <person name="Van Eeckhoven J."/>
            <person name="Graham B."/>
            <person name="Knapp R.A."/>
            <person name="Langford K.W."/>
            <person name="Kronenberg Z."/>
            <person name="Press M.O."/>
            <person name="Eacker S.M."/>
            <person name="Wilson-Rankin E.E."/>
            <person name="Purcell J."/>
            <person name="Lester P.J."/>
            <person name="Dearden P.K."/>
        </authorList>
    </citation>
    <scope>NUCLEOTIDE SEQUENCE</scope>
    <source>
        <strain evidence="1">Volc-1</strain>
    </source>
</reference>
<protein>
    <submittedName>
        <fullName evidence="1">Uncharacterized protein</fullName>
    </submittedName>
</protein>
<evidence type="ECO:0000313" key="2">
    <source>
        <dbReference type="Proteomes" id="UP000600918"/>
    </source>
</evidence>
<sequence length="113" mass="12518">MKLISVSICQENSVNWKKWKASKSRISGKNSGSRCSRQAFENRSAKRATALDSSFVKRRAKQAIGGCKGFISSQHEPKLGFCGSWIHGVKRRLINGEAAVWQERGSGVKSYLS</sequence>
<proteinExistence type="predicted"/>
<name>A0A834U475_VESPE</name>
<gene>
    <name evidence="1" type="ORF">H0235_012283</name>
</gene>
<evidence type="ECO:0000313" key="1">
    <source>
        <dbReference type="EMBL" id="KAF7415691.1"/>
    </source>
</evidence>